<proteinExistence type="predicted"/>
<reference evidence="1" key="1">
    <citation type="submission" date="2018-02" db="EMBL/GenBank/DDBJ databases">
        <title>Rhizophora mucronata_Transcriptome.</title>
        <authorList>
            <person name="Meera S.P."/>
            <person name="Sreeshan A."/>
            <person name="Augustine A."/>
        </authorList>
    </citation>
    <scope>NUCLEOTIDE SEQUENCE</scope>
    <source>
        <tissue evidence="1">Leaf</tissue>
    </source>
</reference>
<dbReference type="EMBL" id="GGEC01063193">
    <property type="protein sequence ID" value="MBX43677.1"/>
    <property type="molecule type" value="Transcribed_RNA"/>
</dbReference>
<organism evidence="1">
    <name type="scientific">Rhizophora mucronata</name>
    <name type="common">Asiatic mangrove</name>
    <dbReference type="NCBI Taxonomy" id="61149"/>
    <lineage>
        <taxon>Eukaryota</taxon>
        <taxon>Viridiplantae</taxon>
        <taxon>Streptophyta</taxon>
        <taxon>Embryophyta</taxon>
        <taxon>Tracheophyta</taxon>
        <taxon>Spermatophyta</taxon>
        <taxon>Magnoliopsida</taxon>
        <taxon>eudicotyledons</taxon>
        <taxon>Gunneridae</taxon>
        <taxon>Pentapetalae</taxon>
        <taxon>rosids</taxon>
        <taxon>fabids</taxon>
        <taxon>Malpighiales</taxon>
        <taxon>Rhizophoraceae</taxon>
        <taxon>Rhizophora</taxon>
    </lineage>
</organism>
<dbReference type="AlphaFoldDB" id="A0A2P2NMF9"/>
<protein>
    <submittedName>
        <fullName evidence="1">Uncharacterized protein</fullName>
    </submittedName>
</protein>
<sequence>MEANFFCFFWLPKQRK</sequence>
<accession>A0A2P2NMF9</accession>
<evidence type="ECO:0000313" key="1">
    <source>
        <dbReference type="EMBL" id="MBX43677.1"/>
    </source>
</evidence>
<name>A0A2P2NMF9_RHIMU</name>